<dbReference type="Pfam" id="PF01316">
    <property type="entry name" value="Arg_repressor"/>
    <property type="match status" value="1"/>
</dbReference>
<reference evidence="12 13" key="1">
    <citation type="submission" date="2017-03" db="EMBL/GenBank/DDBJ databases">
        <title>Draft Genome sequence of Marispirochaeta sp. strain JC444.</title>
        <authorList>
            <person name="Shivani Y."/>
            <person name="Subhash Y."/>
            <person name="Sasikala C."/>
            <person name="Ramana C."/>
        </authorList>
    </citation>
    <scope>NUCLEOTIDE SEQUENCE [LARGE SCALE GENOMIC DNA]</scope>
    <source>
        <strain evidence="12 13">JC444</strain>
    </source>
</reference>
<evidence type="ECO:0000256" key="2">
    <source>
        <dbReference type="ARBA" id="ARBA00005040"/>
    </source>
</evidence>
<dbReference type="GO" id="GO:0005737">
    <property type="term" value="C:cytoplasm"/>
    <property type="evidence" value="ECO:0007669"/>
    <property type="project" value="UniProtKB-SubCell"/>
</dbReference>
<evidence type="ECO:0000313" key="12">
    <source>
        <dbReference type="EMBL" id="ORC31130.1"/>
    </source>
</evidence>
<dbReference type="GO" id="GO:0003700">
    <property type="term" value="F:DNA-binding transcription factor activity"/>
    <property type="evidence" value="ECO:0007669"/>
    <property type="project" value="UniProtKB-UniRule"/>
</dbReference>
<dbReference type="STRING" id="1963862.B4O97_17585"/>
<dbReference type="InterPro" id="IPR020899">
    <property type="entry name" value="Arg_repress_C"/>
</dbReference>
<keyword evidence="5 9" id="KW-0963">Cytoplasm</keyword>
<dbReference type="GO" id="GO:0003677">
    <property type="term" value="F:DNA binding"/>
    <property type="evidence" value="ECO:0007669"/>
    <property type="project" value="UniProtKB-KW"/>
</dbReference>
<dbReference type="Gene3D" id="1.10.10.10">
    <property type="entry name" value="Winged helix-like DNA-binding domain superfamily/Winged helix DNA-binding domain"/>
    <property type="match status" value="1"/>
</dbReference>
<dbReference type="InterPro" id="IPR036390">
    <property type="entry name" value="WH_DNA-bd_sf"/>
</dbReference>
<proteinExistence type="inferred from homology"/>
<protein>
    <recommendedName>
        <fullName evidence="4 9">Arginine repressor</fullName>
    </recommendedName>
</protein>
<dbReference type="GO" id="GO:1900079">
    <property type="term" value="P:regulation of arginine biosynthetic process"/>
    <property type="evidence" value="ECO:0007669"/>
    <property type="project" value="UniProtKB-UniRule"/>
</dbReference>
<dbReference type="GO" id="GO:0006526">
    <property type="term" value="P:L-arginine biosynthetic process"/>
    <property type="evidence" value="ECO:0007669"/>
    <property type="project" value="UniProtKB-UniPathway"/>
</dbReference>
<dbReference type="RefSeq" id="WP_083052821.1">
    <property type="nucleotide sequence ID" value="NZ_CAXXQO010000003.1"/>
</dbReference>
<dbReference type="PANTHER" id="PTHR34471">
    <property type="entry name" value="ARGININE REPRESSOR"/>
    <property type="match status" value="1"/>
</dbReference>
<dbReference type="SUPFAM" id="SSF55252">
    <property type="entry name" value="C-terminal domain of arginine repressor"/>
    <property type="match status" value="1"/>
</dbReference>
<evidence type="ECO:0000256" key="8">
    <source>
        <dbReference type="ARBA" id="ARBA00023163"/>
    </source>
</evidence>
<evidence type="ECO:0000313" key="13">
    <source>
        <dbReference type="Proteomes" id="UP000192343"/>
    </source>
</evidence>
<accession>A0A1Y1RTL2</accession>
<dbReference type="PRINTS" id="PR01467">
    <property type="entry name" value="ARGREPRESSOR"/>
</dbReference>
<keyword evidence="8 9" id="KW-0804">Transcription</keyword>
<name>A0A1Y1RTL2_9SPIO</name>
<dbReference type="SUPFAM" id="SSF46785">
    <property type="entry name" value="Winged helix' DNA-binding domain"/>
    <property type="match status" value="1"/>
</dbReference>
<keyword evidence="9" id="KW-0055">Arginine biosynthesis</keyword>
<sequence>MKLRDDRLRLIMRIIKENRISSQEGLLGELEKQGISVTQATLSRDLKLLKVGKVSDGWNGYYYTLPESDVPPDIQRTYIQDLQRGFLSLDFSGKIGVIKTLQGHADSVAFAIDRFNLDCILGTIAGDDTIFLVLKEENSPEDLINLLSSFMPDLEL</sequence>
<dbReference type="OrthoDB" id="9807089at2"/>
<dbReference type="AlphaFoldDB" id="A0A1Y1RTL2"/>
<keyword evidence="6 9" id="KW-0805">Transcription regulation</keyword>
<evidence type="ECO:0000256" key="9">
    <source>
        <dbReference type="HAMAP-Rule" id="MF_00173"/>
    </source>
</evidence>
<evidence type="ECO:0000256" key="4">
    <source>
        <dbReference type="ARBA" id="ARBA00021148"/>
    </source>
</evidence>
<comment type="subcellular location">
    <subcellularLocation>
        <location evidence="1 9">Cytoplasm</location>
    </subcellularLocation>
</comment>
<dbReference type="Proteomes" id="UP000192343">
    <property type="component" value="Unassembled WGS sequence"/>
</dbReference>
<dbReference type="InterPro" id="IPR001669">
    <property type="entry name" value="Arg_repress"/>
</dbReference>
<dbReference type="UniPathway" id="UPA00068"/>
<keyword evidence="9" id="KW-0678">Repressor</keyword>
<feature type="domain" description="Arginine repressor DNA-binding" evidence="10">
    <location>
        <begin position="4"/>
        <end position="68"/>
    </location>
</feature>
<feature type="domain" description="Arginine repressor C-terminal" evidence="11">
    <location>
        <begin position="83"/>
        <end position="147"/>
    </location>
</feature>
<evidence type="ECO:0000256" key="7">
    <source>
        <dbReference type="ARBA" id="ARBA00023125"/>
    </source>
</evidence>
<dbReference type="HAMAP" id="MF_00173">
    <property type="entry name" value="Arg_repressor"/>
    <property type="match status" value="1"/>
</dbReference>
<evidence type="ECO:0000256" key="5">
    <source>
        <dbReference type="ARBA" id="ARBA00022490"/>
    </source>
</evidence>
<dbReference type="Pfam" id="PF02863">
    <property type="entry name" value="Arg_repressor_C"/>
    <property type="match status" value="1"/>
</dbReference>
<dbReference type="EMBL" id="MWQY01000027">
    <property type="protein sequence ID" value="ORC31130.1"/>
    <property type="molecule type" value="Genomic_DNA"/>
</dbReference>
<evidence type="ECO:0000256" key="1">
    <source>
        <dbReference type="ARBA" id="ARBA00004496"/>
    </source>
</evidence>
<evidence type="ECO:0000256" key="6">
    <source>
        <dbReference type="ARBA" id="ARBA00023015"/>
    </source>
</evidence>
<comment type="similarity">
    <text evidence="3 9">Belongs to the ArgR family.</text>
</comment>
<comment type="pathway">
    <text evidence="2 9">Amino-acid biosynthesis; L-arginine biosynthesis [regulation].</text>
</comment>
<dbReference type="Gene3D" id="3.30.1360.40">
    <property type="match status" value="1"/>
</dbReference>
<dbReference type="GO" id="GO:0034618">
    <property type="term" value="F:arginine binding"/>
    <property type="evidence" value="ECO:0007669"/>
    <property type="project" value="InterPro"/>
</dbReference>
<dbReference type="InterPro" id="IPR020900">
    <property type="entry name" value="Arg_repress_DNA-bd"/>
</dbReference>
<keyword evidence="9" id="KW-0028">Amino-acid biosynthesis</keyword>
<dbReference type="InterPro" id="IPR036251">
    <property type="entry name" value="Arg_repress_C_sf"/>
</dbReference>
<evidence type="ECO:0000259" key="11">
    <source>
        <dbReference type="Pfam" id="PF02863"/>
    </source>
</evidence>
<gene>
    <name evidence="9" type="primary">argR</name>
    <name evidence="12" type="ORF">B4O97_17585</name>
</gene>
<evidence type="ECO:0000259" key="10">
    <source>
        <dbReference type="Pfam" id="PF01316"/>
    </source>
</evidence>
<keyword evidence="7 9" id="KW-0238">DNA-binding</keyword>
<evidence type="ECO:0000256" key="3">
    <source>
        <dbReference type="ARBA" id="ARBA00008316"/>
    </source>
</evidence>
<keyword evidence="13" id="KW-1185">Reference proteome</keyword>
<dbReference type="PANTHER" id="PTHR34471:SF1">
    <property type="entry name" value="ARGININE REPRESSOR"/>
    <property type="match status" value="1"/>
</dbReference>
<dbReference type="GO" id="GO:0051259">
    <property type="term" value="P:protein complex oligomerization"/>
    <property type="evidence" value="ECO:0007669"/>
    <property type="project" value="InterPro"/>
</dbReference>
<organism evidence="12 13">
    <name type="scientific">Marispirochaeta aestuarii</name>
    <dbReference type="NCBI Taxonomy" id="1963862"/>
    <lineage>
        <taxon>Bacteria</taxon>
        <taxon>Pseudomonadati</taxon>
        <taxon>Spirochaetota</taxon>
        <taxon>Spirochaetia</taxon>
        <taxon>Spirochaetales</taxon>
        <taxon>Spirochaetaceae</taxon>
        <taxon>Marispirochaeta</taxon>
    </lineage>
</organism>
<comment type="function">
    <text evidence="9">Regulates arginine biosynthesis genes.</text>
</comment>
<comment type="caution">
    <text evidence="12">The sequence shown here is derived from an EMBL/GenBank/DDBJ whole genome shotgun (WGS) entry which is preliminary data.</text>
</comment>
<dbReference type="InterPro" id="IPR036388">
    <property type="entry name" value="WH-like_DNA-bd_sf"/>
</dbReference>